<sequence>MKIKKQLFSILFLVPITLAYSQFDKEFTKRNWKVGKEKTIFNNPVTRLEGYNDTYTVTNIGIKTIEQLIDETQNKAKSEMWTKEKTDKTIVGYKEIAQGGVIYIYLGRITLDSAKLENFTVIVMDSDDETELIRKELTGGSPSVPSSSMLDLWTNMSFVPIDKENSGEIFVYVIDRLGDSNKKFKFHIKV</sequence>
<accession>A0ABR7QJ09</accession>
<dbReference type="Proteomes" id="UP000618952">
    <property type="component" value="Unassembled WGS sequence"/>
</dbReference>
<reference evidence="1 2" key="1">
    <citation type="submission" date="2020-08" db="EMBL/GenBank/DDBJ databases">
        <title>Arenibacter gaetbuli sp. nov., isolated from a sand dune.</title>
        <authorList>
            <person name="Park S."/>
            <person name="Yoon J.-H."/>
        </authorList>
    </citation>
    <scope>NUCLEOTIDE SEQUENCE [LARGE SCALE GENOMIC DNA]</scope>
    <source>
        <strain evidence="1 2">BSSL-BM3</strain>
    </source>
</reference>
<evidence type="ECO:0000313" key="1">
    <source>
        <dbReference type="EMBL" id="MBC8767166.1"/>
    </source>
</evidence>
<comment type="caution">
    <text evidence="1">The sequence shown here is derived from an EMBL/GenBank/DDBJ whole genome shotgun (WGS) entry which is preliminary data.</text>
</comment>
<dbReference type="RefSeq" id="WP_187581834.1">
    <property type="nucleotide sequence ID" value="NZ_JACLHY010000002.1"/>
</dbReference>
<name>A0ABR7QJ09_9FLAO</name>
<gene>
    <name evidence="1" type="ORF">H4O18_04100</name>
</gene>
<dbReference type="EMBL" id="JACLHY010000002">
    <property type="protein sequence ID" value="MBC8767166.1"/>
    <property type="molecule type" value="Genomic_DNA"/>
</dbReference>
<evidence type="ECO:0000313" key="2">
    <source>
        <dbReference type="Proteomes" id="UP000618952"/>
    </source>
</evidence>
<proteinExistence type="predicted"/>
<organism evidence="1 2">
    <name type="scientific">Arenibacter arenosicollis</name>
    <dbReference type="NCBI Taxonomy" id="2762274"/>
    <lineage>
        <taxon>Bacteria</taxon>
        <taxon>Pseudomonadati</taxon>
        <taxon>Bacteroidota</taxon>
        <taxon>Flavobacteriia</taxon>
        <taxon>Flavobacteriales</taxon>
        <taxon>Flavobacteriaceae</taxon>
        <taxon>Arenibacter</taxon>
    </lineage>
</organism>
<keyword evidence="2" id="KW-1185">Reference proteome</keyword>
<protein>
    <submittedName>
        <fullName evidence="1">Uncharacterized protein</fullName>
    </submittedName>
</protein>